<evidence type="ECO:0000256" key="1">
    <source>
        <dbReference type="SAM" id="MobiDB-lite"/>
    </source>
</evidence>
<protein>
    <recommendedName>
        <fullName evidence="4">Tetratricopeptide repeat protein</fullName>
    </recommendedName>
</protein>
<sequence>MGARGLRRPASRHLTTARQRADALGPPDADGVEGPFACTVSRAGGFWADTHFALHEPQPTLQLANQAIAAFEATPPAQRNVGSERMVRCEQVKAHLALGEFDGAAEVFQPVLETAVEHRVGPLLRRVADIASTAQHTSTHTNELRAIFEGATDFIQLPAPDAPRSLS</sequence>
<keyword evidence="3" id="KW-1185">Reference proteome</keyword>
<proteinExistence type="predicted"/>
<reference evidence="3" key="1">
    <citation type="journal article" date="2019" name="Int. J. Syst. Evol. Microbiol.">
        <title>The Global Catalogue of Microorganisms (GCM) 10K type strain sequencing project: providing services to taxonomists for standard genome sequencing and annotation.</title>
        <authorList>
            <consortium name="The Broad Institute Genomics Platform"/>
            <consortium name="The Broad Institute Genome Sequencing Center for Infectious Disease"/>
            <person name="Wu L."/>
            <person name="Ma J."/>
        </authorList>
    </citation>
    <scope>NUCLEOTIDE SEQUENCE [LARGE SCALE GENOMIC DNA]</scope>
    <source>
        <strain evidence="3">JCM 12165</strain>
    </source>
</reference>
<comment type="caution">
    <text evidence="2">The sequence shown here is derived from an EMBL/GenBank/DDBJ whole genome shotgun (WGS) entry which is preliminary data.</text>
</comment>
<dbReference type="RefSeq" id="WP_343980327.1">
    <property type="nucleotide sequence ID" value="NZ_BAAAJG010000012.1"/>
</dbReference>
<evidence type="ECO:0000313" key="3">
    <source>
        <dbReference type="Proteomes" id="UP001597145"/>
    </source>
</evidence>
<dbReference type="Proteomes" id="UP001597145">
    <property type="component" value="Unassembled WGS sequence"/>
</dbReference>
<organism evidence="2 3">
    <name type="scientific">Pseudonocardia aurantiaca</name>
    <dbReference type="NCBI Taxonomy" id="75290"/>
    <lineage>
        <taxon>Bacteria</taxon>
        <taxon>Bacillati</taxon>
        <taxon>Actinomycetota</taxon>
        <taxon>Actinomycetes</taxon>
        <taxon>Pseudonocardiales</taxon>
        <taxon>Pseudonocardiaceae</taxon>
        <taxon>Pseudonocardia</taxon>
    </lineage>
</organism>
<evidence type="ECO:0008006" key="4">
    <source>
        <dbReference type="Google" id="ProtNLM"/>
    </source>
</evidence>
<feature type="region of interest" description="Disordered" evidence="1">
    <location>
        <begin position="1"/>
        <end position="29"/>
    </location>
</feature>
<feature type="compositionally biased region" description="Basic residues" evidence="1">
    <location>
        <begin position="1"/>
        <end position="11"/>
    </location>
</feature>
<accession>A0ABW4FP68</accession>
<gene>
    <name evidence="2" type="ORF">ACFSCY_21380</name>
</gene>
<dbReference type="EMBL" id="JBHUCP010000017">
    <property type="protein sequence ID" value="MFD1531988.1"/>
    <property type="molecule type" value="Genomic_DNA"/>
</dbReference>
<name>A0ABW4FP68_9PSEU</name>
<evidence type="ECO:0000313" key="2">
    <source>
        <dbReference type="EMBL" id="MFD1531988.1"/>
    </source>
</evidence>